<feature type="domain" description="Tox-PL" evidence="2">
    <location>
        <begin position="89"/>
        <end position="191"/>
    </location>
</feature>
<sequence length="424" mass="46611">MTEEARRAQEWLRHTYGDRVVLHDAEPVYAGERAVLFGCRYTDDTEPMLAAAVWAPRDGSEPFPAANADPLDEELNLSGPRDAAQWRLNARNCVVAADAALGNHPASAVAWHPEDEAPGWWDRLLTTYFPGAEVTACAEWEQAEKTILDGGPGTRGVVWLRRRFGGRELTGHLLFAEHGETGVVFLDPQRGSYADTSDTAVDELVVARFPGSLPADAPDFAAPWEAAAADLPAAVEKAGQWLKCTYADDVQLVAPEPDDETERGRLFAVTTRRFAETGDWRDQMLDAALVVPKAEGQAPFGLPNRDPWTWLRDWDSRTPGLPEPPDPAEAAWFAPTVARLGAVESVRAYRDWPGVLDQISGFPAGTRTLVWVRRKDSRGRETVGHLLWAVPDGDGVRLLDPLSDTGEPLIDPAPFELRTIRIAD</sequence>
<dbReference type="Pfam" id="PF15644">
    <property type="entry name" value="Gln_amidase"/>
    <property type="match status" value="1"/>
</dbReference>
<protein>
    <submittedName>
        <fullName evidence="3">Papain fold toxin 1 (Glutamine deamidase) of polymorphic toxin system</fullName>
    </submittedName>
</protein>
<comment type="caution">
    <text evidence="3">The sequence shown here is derived from an EMBL/GenBank/DDBJ whole genome shotgun (WGS) entry which is preliminary data.</text>
</comment>
<dbReference type="RefSeq" id="WP_101433935.1">
    <property type="nucleotide sequence ID" value="NZ_PJMY01000001.1"/>
</dbReference>
<dbReference type="EMBL" id="PJMY01000001">
    <property type="protein sequence ID" value="PKW00241.1"/>
    <property type="molecule type" value="Genomic_DNA"/>
</dbReference>
<dbReference type="InterPro" id="IPR028908">
    <property type="entry name" value="Tox-PL_dom"/>
</dbReference>
<evidence type="ECO:0000313" key="4">
    <source>
        <dbReference type="Proteomes" id="UP000233750"/>
    </source>
</evidence>
<organism evidence="3 4">
    <name type="scientific">Amycolatopsis echigonensis</name>
    <dbReference type="NCBI Taxonomy" id="2576905"/>
    <lineage>
        <taxon>Bacteria</taxon>
        <taxon>Bacillati</taxon>
        <taxon>Actinomycetota</taxon>
        <taxon>Actinomycetes</taxon>
        <taxon>Pseudonocardiales</taxon>
        <taxon>Pseudonocardiaceae</taxon>
        <taxon>Amycolatopsis</taxon>
    </lineage>
</organism>
<name>A0A2N3X292_9PSEU</name>
<reference evidence="3 4" key="1">
    <citation type="submission" date="2017-12" db="EMBL/GenBank/DDBJ databases">
        <title>Sequencing the genomes of 1000 Actinobacteria strains.</title>
        <authorList>
            <person name="Klenk H.-P."/>
        </authorList>
    </citation>
    <scope>NUCLEOTIDE SEQUENCE [LARGE SCALE GENOMIC DNA]</scope>
    <source>
        <strain evidence="3 4">DSM 45165</strain>
    </source>
</reference>
<accession>A0A2N3X292</accession>
<evidence type="ECO:0000313" key="3">
    <source>
        <dbReference type="EMBL" id="PKW00241.1"/>
    </source>
</evidence>
<evidence type="ECO:0000259" key="1">
    <source>
        <dbReference type="Pfam" id="PF15567"/>
    </source>
</evidence>
<proteinExistence type="predicted"/>
<gene>
    <name evidence="3" type="ORF">ATK30_0336</name>
</gene>
<dbReference type="Proteomes" id="UP000233750">
    <property type="component" value="Unassembled WGS sequence"/>
</dbReference>
<evidence type="ECO:0000259" key="2">
    <source>
        <dbReference type="Pfam" id="PF15644"/>
    </source>
</evidence>
<dbReference type="Pfam" id="PF15567">
    <property type="entry name" value="Imm35"/>
    <property type="match status" value="1"/>
</dbReference>
<dbReference type="OrthoDB" id="3681146at2"/>
<feature type="domain" description="Immunity protein 35" evidence="1">
    <location>
        <begin position="233"/>
        <end position="316"/>
    </location>
</feature>
<dbReference type="InterPro" id="IPR029082">
    <property type="entry name" value="Imm35"/>
</dbReference>
<keyword evidence="4" id="KW-1185">Reference proteome</keyword>
<dbReference type="AlphaFoldDB" id="A0A2N3X292"/>